<evidence type="ECO:0000313" key="3">
    <source>
        <dbReference type="Proteomes" id="UP000004995"/>
    </source>
</evidence>
<accession>K3ZLZ7</accession>
<dbReference type="AlphaFoldDB" id="K3ZLZ7"/>
<protein>
    <recommendedName>
        <fullName evidence="4">Protein kinase domain-containing protein</fullName>
    </recommendedName>
</protein>
<evidence type="ECO:0008006" key="4">
    <source>
        <dbReference type="Google" id="ProtNLM"/>
    </source>
</evidence>
<reference evidence="3" key="1">
    <citation type="journal article" date="2012" name="Nat. Biotechnol.">
        <title>Reference genome sequence of the model plant Setaria.</title>
        <authorList>
            <person name="Bennetzen J.L."/>
            <person name="Schmutz J."/>
            <person name="Wang H."/>
            <person name="Percifield R."/>
            <person name="Hawkins J."/>
            <person name="Pontaroli A.C."/>
            <person name="Estep M."/>
            <person name="Feng L."/>
            <person name="Vaughn J.N."/>
            <person name="Grimwood J."/>
            <person name="Jenkins J."/>
            <person name="Barry K."/>
            <person name="Lindquist E."/>
            <person name="Hellsten U."/>
            <person name="Deshpande S."/>
            <person name="Wang X."/>
            <person name="Wu X."/>
            <person name="Mitros T."/>
            <person name="Triplett J."/>
            <person name="Yang X."/>
            <person name="Ye C.Y."/>
            <person name="Mauro-Herrera M."/>
            <person name="Wang L."/>
            <person name="Li P."/>
            <person name="Sharma M."/>
            <person name="Sharma R."/>
            <person name="Ronald P.C."/>
            <person name="Panaud O."/>
            <person name="Kellogg E.A."/>
            <person name="Brutnell T.P."/>
            <person name="Doust A.N."/>
            <person name="Tuskan G.A."/>
            <person name="Rokhsar D."/>
            <person name="Devos K.M."/>
        </authorList>
    </citation>
    <scope>NUCLEOTIDE SEQUENCE [LARGE SCALE GENOMIC DNA]</scope>
    <source>
        <strain evidence="3">cv. Yugu1</strain>
    </source>
</reference>
<sequence>FAELDDRDNECAALERIIIDASAEPIMLLYACLKDITNNFSVEIGRGGFGVVYMGVLRNGNVAVKILSKTDEFSEKQFEDELICLIRVHYGRQNFCLGHSAKA</sequence>
<dbReference type="OMA" id="DRDNECA"/>
<organism evidence="2 3">
    <name type="scientific">Setaria italica</name>
    <name type="common">Foxtail millet</name>
    <name type="synonym">Panicum italicum</name>
    <dbReference type="NCBI Taxonomy" id="4555"/>
    <lineage>
        <taxon>Eukaryota</taxon>
        <taxon>Viridiplantae</taxon>
        <taxon>Streptophyta</taxon>
        <taxon>Embryophyta</taxon>
        <taxon>Tracheophyta</taxon>
        <taxon>Spermatophyta</taxon>
        <taxon>Magnoliopsida</taxon>
        <taxon>Liliopsida</taxon>
        <taxon>Poales</taxon>
        <taxon>Poaceae</taxon>
        <taxon>PACMAD clade</taxon>
        <taxon>Panicoideae</taxon>
        <taxon>Panicodae</taxon>
        <taxon>Paniceae</taxon>
        <taxon>Cenchrinae</taxon>
        <taxon>Setaria</taxon>
    </lineage>
</organism>
<dbReference type="EnsemblPlants" id="KQK93654">
    <property type="protein sequence ID" value="KQK93654"/>
    <property type="gene ID" value="SETIT_027609mg"/>
</dbReference>
<dbReference type="PANTHER" id="PTHR45707:SF43">
    <property type="entry name" value="PROTEIN KINASE DOMAIN-CONTAINING PROTEIN"/>
    <property type="match status" value="1"/>
</dbReference>
<keyword evidence="3" id="KW-1185">Reference proteome</keyword>
<feature type="binding site" evidence="1">
    <location>
        <position position="65"/>
    </location>
    <ligand>
        <name>ATP</name>
        <dbReference type="ChEBI" id="CHEBI:30616"/>
    </ligand>
</feature>
<dbReference type="InParanoid" id="K3ZLZ7"/>
<dbReference type="STRING" id="4555.K3ZLZ7"/>
<keyword evidence="1" id="KW-0547">Nucleotide-binding</keyword>
<proteinExistence type="predicted"/>
<dbReference type="HOGENOM" id="CLU_2270729_0_0_1"/>
<dbReference type="EMBL" id="AGNK02004628">
    <property type="status" value="NOT_ANNOTATED_CDS"/>
    <property type="molecule type" value="Genomic_DNA"/>
</dbReference>
<evidence type="ECO:0000313" key="2">
    <source>
        <dbReference type="EnsemblPlants" id="KQK93654"/>
    </source>
</evidence>
<dbReference type="Gene3D" id="3.30.200.20">
    <property type="entry name" value="Phosphorylase Kinase, domain 1"/>
    <property type="match status" value="1"/>
</dbReference>
<dbReference type="Proteomes" id="UP000004995">
    <property type="component" value="Unassembled WGS sequence"/>
</dbReference>
<dbReference type="Gramene" id="KQK93654">
    <property type="protein sequence ID" value="KQK93654"/>
    <property type="gene ID" value="SETIT_027609mg"/>
</dbReference>
<dbReference type="PANTHER" id="PTHR45707">
    <property type="entry name" value="C2 CALCIUM/LIPID-BINDING PLANT PHOSPHORIBOSYLTRANSFERASE FAMILY PROTEIN"/>
    <property type="match status" value="1"/>
</dbReference>
<name>K3ZLZ7_SETIT</name>
<dbReference type="GO" id="GO:0005524">
    <property type="term" value="F:ATP binding"/>
    <property type="evidence" value="ECO:0007669"/>
    <property type="project" value="UniProtKB-UniRule"/>
</dbReference>
<dbReference type="PROSITE" id="PS00107">
    <property type="entry name" value="PROTEIN_KINASE_ATP"/>
    <property type="match status" value="1"/>
</dbReference>
<reference evidence="2" key="2">
    <citation type="submission" date="2018-08" db="UniProtKB">
        <authorList>
            <consortium name="EnsemblPlants"/>
        </authorList>
    </citation>
    <scope>IDENTIFICATION</scope>
    <source>
        <strain evidence="2">Yugu1</strain>
    </source>
</reference>
<dbReference type="SUPFAM" id="SSF56112">
    <property type="entry name" value="Protein kinase-like (PK-like)"/>
    <property type="match status" value="1"/>
</dbReference>
<keyword evidence="1" id="KW-0067">ATP-binding</keyword>
<evidence type="ECO:0000256" key="1">
    <source>
        <dbReference type="PROSITE-ProRule" id="PRU10141"/>
    </source>
</evidence>
<dbReference type="InterPro" id="IPR017441">
    <property type="entry name" value="Protein_kinase_ATP_BS"/>
</dbReference>
<dbReference type="InterPro" id="IPR011009">
    <property type="entry name" value="Kinase-like_dom_sf"/>
</dbReference>